<evidence type="ECO:0000313" key="11">
    <source>
        <dbReference type="EMBL" id="MBV6341981.1"/>
    </source>
</evidence>
<dbReference type="InterPro" id="IPR052038">
    <property type="entry name" value="Type-VII_TA_antitoxin"/>
</dbReference>
<dbReference type="Gene3D" id="3.30.460.10">
    <property type="entry name" value="Beta Polymerase, domain 2"/>
    <property type="match status" value="1"/>
</dbReference>
<keyword evidence="12" id="KW-1185">Reference proteome</keyword>
<sequence length="97" mass="11236">MQRNEAISLLERHEADLKRFGIEHLYLFGSTARDEAKEDSDVDLFFDYEKGNFGLFELMDVKEYASQILRCKADIMTRDSLHKTLRQGIEAAAICVF</sequence>
<accession>A0ABS6RZI1</accession>
<organism evidence="11 12">
    <name type="scientific">Candidatus Magnetobacterium casense</name>
    <dbReference type="NCBI Taxonomy" id="1455061"/>
    <lineage>
        <taxon>Bacteria</taxon>
        <taxon>Pseudomonadati</taxon>
        <taxon>Nitrospirota</taxon>
        <taxon>Thermodesulfovibrionia</taxon>
        <taxon>Thermodesulfovibrionales</taxon>
        <taxon>Candidatus Magnetobacteriaceae</taxon>
        <taxon>Candidatus Magnetobacterium</taxon>
    </lineage>
</organism>
<dbReference type="Pfam" id="PF01909">
    <property type="entry name" value="NTP_transf_2"/>
    <property type="match status" value="1"/>
</dbReference>
<reference evidence="11 12" key="1">
    <citation type="journal article" date="2020" name="J Geophys Res Biogeosci">
        <title>Magnetotaxis as an Adaptation to Enable Bacterial Shuttling of Microbial Sulfur and Sulfur Cycling Across Aquatic Oxic#Anoxic Interfaces.</title>
        <authorList>
            <person name="Li J."/>
            <person name="Liu P."/>
            <person name="Wang J."/>
            <person name="Roberts A.P."/>
            <person name="Pan Y."/>
        </authorList>
    </citation>
    <scope>NUCLEOTIDE SEQUENCE [LARGE SCALE GENOMIC DNA]</scope>
    <source>
        <strain evidence="11 12">MYR-1_YQ</strain>
    </source>
</reference>
<keyword evidence="4" id="KW-0548">Nucleotidyltransferase</keyword>
<keyword evidence="5" id="KW-0479">Metal-binding</keyword>
<comment type="similarity">
    <text evidence="9">Belongs to the MntA antitoxin family.</text>
</comment>
<keyword evidence="8" id="KW-0460">Magnesium</keyword>
<dbReference type="CDD" id="cd05403">
    <property type="entry name" value="NT_KNTase_like"/>
    <property type="match status" value="1"/>
</dbReference>
<evidence type="ECO:0000256" key="4">
    <source>
        <dbReference type="ARBA" id="ARBA00022695"/>
    </source>
</evidence>
<dbReference type="Proteomes" id="UP001196980">
    <property type="component" value="Unassembled WGS sequence"/>
</dbReference>
<dbReference type="PANTHER" id="PTHR33571">
    <property type="entry name" value="SSL8005 PROTEIN"/>
    <property type="match status" value="1"/>
</dbReference>
<evidence type="ECO:0000256" key="8">
    <source>
        <dbReference type="ARBA" id="ARBA00022842"/>
    </source>
</evidence>
<evidence type="ECO:0000256" key="7">
    <source>
        <dbReference type="ARBA" id="ARBA00022840"/>
    </source>
</evidence>
<evidence type="ECO:0000256" key="9">
    <source>
        <dbReference type="ARBA" id="ARBA00038276"/>
    </source>
</evidence>
<name>A0ABS6RZI1_9BACT</name>
<feature type="domain" description="Polymerase nucleotidyl transferase" evidence="10">
    <location>
        <begin position="13"/>
        <end position="86"/>
    </location>
</feature>
<dbReference type="RefSeq" id="WP_218252610.1">
    <property type="nucleotide sequence ID" value="NZ_JABXWD010000177.1"/>
</dbReference>
<dbReference type="InterPro" id="IPR043519">
    <property type="entry name" value="NT_sf"/>
</dbReference>
<evidence type="ECO:0000256" key="6">
    <source>
        <dbReference type="ARBA" id="ARBA00022741"/>
    </source>
</evidence>
<dbReference type="SUPFAM" id="SSF81301">
    <property type="entry name" value="Nucleotidyltransferase"/>
    <property type="match status" value="1"/>
</dbReference>
<evidence type="ECO:0000256" key="2">
    <source>
        <dbReference type="ARBA" id="ARBA00022649"/>
    </source>
</evidence>
<protein>
    <submittedName>
        <fullName evidence="11">Nucleotidyltransferase domain-containing protein</fullName>
    </submittedName>
</protein>
<evidence type="ECO:0000313" key="12">
    <source>
        <dbReference type="Proteomes" id="UP001196980"/>
    </source>
</evidence>
<keyword evidence="6" id="KW-0547">Nucleotide-binding</keyword>
<comment type="cofactor">
    <cofactor evidence="1">
        <name>Mg(2+)</name>
        <dbReference type="ChEBI" id="CHEBI:18420"/>
    </cofactor>
</comment>
<evidence type="ECO:0000256" key="1">
    <source>
        <dbReference type="ARBA" id="ARBA00001946"/>
    </source>
</evidence>
<comment type="caution">
    <text evidence="11">The sequence shown here is derived from an EMBL/GenBank/DDBJ whole genome shotgun (WGS) entry which is preliminary data.</text>
</comment>
<dbReference type="PANTHER" id="PTHR33571:SF14">
    <property type="entry name" value="PROTEIN ADENYLYLTRANSFERASE MJ0435-RELATED"/>
    <property type="match status" value="1"/>
</dbReference>
<dbReference type="InterPro" id="IPR002934">
    <property type="entry name" value="Polymerase_NTP_transf_dom"/>
</dbReference>
<keyword evidence="7" id="KW-0067">ATP-binding</keyword>
<dbReference type="EMBL" id="JABXWD010000177">
    <property type="protein sequence ID" value="MBV6341981.1"/>
    <property type="molecule type" value="Genomic_DNA"/>
</dbReference>
<evidence type="ECO:0000256" key="3">
    <source>
        <dbReference type="ARBA" id="ARBA00022679"/>
    </source>
</evidence>
<evidence type="ECO:0000256" key="5">
    <source>
        <dbReference type="ARBA" id="ARBA00022723"/>
    </source>
</evidence>
<gene>
    <name evidence="11" type="ORF">HWQ67_10325</name>
</gene>
<keyword evidence="3" id="KW-0808">Transferase</keyword>
<proteinExistence type="inferred from homology"/>
<keyword evidence="2" id="KW-1277">Toxin-antitoxin system</keyword>
<evidence type="ECO:0000259" key="10">
    <source>
        <dbReference type="Pfam" id="PF01909"/>
    </source>
</evidence>